<feature type="active site" description="Charge relay system" evidence="5">
    <location>
        <position position="319"/>
    </location>
</feature>
<gene>
    <name evidence="7" type="ORF">BS47DRAFT_1485260</name>
</gene>
<comment type="similarity">
    <text evidence="4">Belongs to the serine esterase family.</text>
</comment>
<dbReference type="AlphaFoldDB" id="A0A9P6DXR9"/>
<proteinExistence type="inferred from homology"/>
<feature type="active site" description="Nucleophile" evidence="5">
    <location>
        <position position="289"/>
    </location>
</feature>
<protein>
    <recommendedName>
        <fullName evidence="4">Putative phospholipase</fullName>
        <ecNumber evidence="4">3.1.1.47</ecNumber>
    </recommendedName>
</protein>
<dbReference type="GO" id="GO:0003847">
    <property type="term" value="F:1-alkyl-2-acetylglycerophosphocholine esterase activity"/>
    <property type="evidence" value="ECO:0007669"/>
    <property type="project" value="UniProtKB-UniRule"/>
</dbReference>
<evidence type="ECO:0000313" key="8">
    <source>
        <dbReference type="Proteomes" id="UP000886523"/>
    </source>
</evidence>
<keyword evidence="1 4" id="KW-0378">Hydrolase</keyword>
<evidence type="ECO:0000256" key="3">
    <source>
        <dbReference type="ARBA" id="ARBA00023098"/>
    </source>
</evidence>
<comment type="caution">
    <text evidence="7">The sequence shown here is derived from an EMBL/GenBank/DDBJ whole genome shotgun (WGS) entry which is preliminary data.</text>
</comment>
<evidence type="ECO:0000256" key="6">
    <source>
        <dbReference type="SAM" id="MobiDB-lite"/>
    </source>
</evidence>
<sequence length="472" mass="52671">MLLPPPTGPYPVGLSTFSHVVPAKTYGKSKLPNGQHALVMEEILYNVHYPCHVSQRRPAQFVPWLAGPLADMVAGFVKFTELAGMGAWLFWPIIYLYLQFLKLPLYPDAPLLDPVEGSAVRGEPAKDKSAKWPLVIFSHGLGGSRTTYSYFCSELASEGYIVLAIEHRDASGPSVRIRSNGAFRTLNYLPYGEIVCVRRRFVCPLRSRFPPLTVMEFRWGDDKPDDPMPFRSEGLDFRTVEVYETYRTFAELIRGTSENLICETGGSTYPFSQWIDKVDVERLFLTGHSFGGATALAVLRTPPPSSYPALPISHVLLLDPWVDPLRRDTVTPSPQPQLAIVNSENFTLWDDHFHRLKDIAFDCGGTSAKLMTIVRAGHQDFSDLPFLVPLRAKRGLALAKVIRTLSLAFLRDGLQEELNKEPRRDKEVVGENRKERLVGNFAEVLLHGVSETSSDDLSNITAADNPGDNSTP</sequence>
<feature type="region of interest" description="Disordered" evidence="6">
    <location>
        <begin position="452"/>
        <end position="472"/>
    </location>
</feature>
<dbReference type="Gene3D" id="3.40.50.1820">
    <property type="entry name" value="alpha/beta hydrolase"/>
    <property type="match status" value="1"/>
</dbReference>
<evidence type="ECO:0000256" key="4">
    <source>
        <dbReference type="PIRNR" id="PIRNR018169"/>
    </source>
</evidence>
<dbReference type="EMBL" id="MU128964">
    <property type="protein sequence ID" value="KAF9514150.1"/>
    <property type="molecule type" value="Genomic_DNA"/>
</dbReference>
<keyword evidence="8" id="KW-1185">Reference proteome</keyword>
<dbReference type="Proteomes" id="UP000886523">
    <property type="component" value="Unassembled WGS sequence"/>
</dbReference>
<dbReference type="PIRSF" id="PIRSF018169">
    <property type="entry name" value="PAF_acetylhydrolase"/>
    <property type="match status" value="1"/>
</dbReference>
<dbReference type="Pfam" id="PF03403">
    <property type="entry name" value="PAF-AH_p_II"/>
    <property type="match status" value="1"/>
</dbReference>
<name>A0A9P6DXR9_9AGAM</name>
<dbReference type="InterPro" id="IPR029058">
    <property type="entry name" value="AB_hydrolase_fold"/>
</dbReference>
<dbReference type="PANTHER" id="PTHR10272">
    <property type="entry name" value="PLATELET-ACTIVATING FACTOR ACETYLHYDROLASE"/>
    <property type="match status" value="1"/>
</dbReference>
<dbReference type="OrthoDB" id="2363873at2759"/>
<evidence type="ECO:0000256" key="5">
    <source>
        <dbReference type="PIRSR" id="PIRSR018169-1"/>
    </source>
</evidence>
<evidence type="ECO:0000256" key="1">
    <source>
        <dbReference type="ARBA" id="ARBA00022801"/>
    </source>
</evidence>
<comment type="catalytic activity">
    <reaction evidence="4">
        <text>a 1-O-alkyl-2-acetyl-sn-glycero-3-phosphocholine + H2O = a 1-O-alkyl-sn-glycero-3-phosphocholine + acetate + H(+)</text>
        <dbReference type="Rhea" id="RHEA:17777"/>
        <dbReference type="ChEBI" id="CHEBI:15377"/>
        <dbReference type="ChEBI" id="CHEBI:15378"/>
        <dbReference type="ChEBI" id="CHEBI:30089"/>
        <dbReference type="ChEBI" id="CHEBI:30909"/>
        <dbReference type="ChEBI" id="CHEBI:36707"/>
        <dbReference type="EC" id="3.1.1.47"/>
    </reaction>
</comment>
<organism evidence="7 8">
    <name type="scientific">Hydnum rufescens UP504</name>
    <dbReference type="NCBI Taxonomy" id="1448309"/>
    <lineage>
        <taxon>Eukaryota</taxon>
        <taxon>Fungi</taxon>
        <taxon>Dikarya</taxon>
        <taxon>Basidiomycota</taxon>
        <taxon>Agaricomycotina</taxon>
        <taxon>Agaricomycetes</taxon>
        <taxon>Cantharellales</taxon>
        <taxon>Hydnaceae</taxon>
        <taxon>Hydnum</taxon>
    </lineage>
</organism>
<dbReference type="PANTHER" id="PTHR10272:SF0">
    <property type="entry name" value="PLATELET-ACTIVATING FACTOR ACETYLHYDROLASE"/>
    <property type="match status" value="1"/>
</dbReference>
<dbReference type="GO" id="GO:0016042">
    <property type="term" value="P:lipid catabolic process"/>
    <property type="evidence" value="ECO:0007669"/>
    <property type="project" value="UniProtKB-KW"/>
</dbReference>
<keyword evidence="3 4" id="KW-0443">Lipid metabolism</keyword>
<evidence type="ECO:0000313" key="7">
    <source>
        <dbReference type="EMBL" id="KAF9514150.1"/>
    </source>
</evidence>
<dbReference type="SUPFAM" id="SSF53474">
    <property type="entry name" value="alpha/beta-Hydrolases"/>
    <property type="match status" value="1"/>
</dbReference>
<accession>A0A9P6DXR9</accession>
<dbReference type="InterPro" id="IPR016715">
    <property type="entry name" value="PAF_acetylhydro_eukaryote"/>
</dbReference>
<keyword evidence="2 4" id="KW-0442">Lipid degradation</keyword>
<evidence type="ECO:0000256" key="2">
    <source>
        <dbReference type="ARBA" id="ARBA00022963"/>
    </source>
</evidence>
<dbReference type="EC" id="3.1.1.47" evidence="4"/>
<feature type="active site" description="Charge relay system" evidence="5">
    <location>
        <position position="378"/>
    </location>
</feature>
<reference evidence="7" key="1">
    <citation type="journal article" date="2020" name="Nat. Commun.">
        <title>Large-scale genome sequencing of mycorrhizal fungi provides insights into the early evolution of symbiotic traits.</title>
        <authorList>
            <person name="Miyauchi S."/>
            <person name="Kiss E."/>
            <person name="Kuo A."/>
            <person name="Drula E."/>
            <person name="Kohler A."/>
            <person name="Sanchez-Garcia M."/>
            <person name="Morin E."/>
            <person name="Andreopoulos B."/>
            <person name="Barry K.W."/>
            <person name="Bonito G."/>
            <person name="Buee M."/>
            <person name="Carver A."/>
            <person name="Chen C."/>
            <person name="Cichocki N."/>
            <person name="Clum A."/>
            <person name="Culley D."/>
            <person name="Crous P.W."/>
            <person name="Fauchery L."/>
            <person name="Girlanda M."/>
            <person name="Hayes R.D."/>
            <person name="Keri Z."/>
            <person name="LaButti K."/>
            <person name="Lipzen A."/>
            <person name="Lombard V."/>
            <person name="Magnuson J."/>
            <person name="Maillard F."/>
            <person name="Murat C."/>
            <person name="Nolan M."/>
            <person name="Ohm R.A."/>
            <person name="Pangilinan J."/>
            <person name="Pereira M.F."/>
            <person name="Perotto S."/>
            <person name="Peter M."/>
            <person name="Pfister S."/>
            <person name="Riley R."/>
            <person name="Sitrit Y."/>
            <person name="Stielow J.B."/>
            <person name="Szollosi G."/>
            <person name="Zifcakova L."/>
            <person name="Stursova M."/>
            <person name="Spatafora J.W."/>
            <person name="Tedersoo L."/>
            <person name="Vaario L.M."/>
            <person name="Yamada A."/>
            <person name="Yan M."/>
            <person name="Wang P."/>
            <person name="Xu J."/>
            <person name="Bruns T."/>
            <person name="Baldrian P."/>
            <person name="Vilgalys R."/>
            <person name="Dunand C."/>
            <person name="Henrissat B."/>
            <person name="Grigoriev I.V."/>
            <person name="Hibbett D."/>
            <person name="Nagy L.G."/>
            <person name="Martin F.M."/>
        </authorList>
    </citation>
    <scope>NUCLEOTIDE SEQUENCE</scope>
    <source>
        <strain evidence="7">UP504</strain>
    </source>
</reference>